<proteinExistence type="predicted"/>
<dbReference type="InterPro" id="IPR035681">
    <property type="entry name" value="ComA-like_MBL"/>
</dbReference>
<dbReference type="PANTHER" id="PTHR30619:SF1">
    <property type="entry name" value="RECOMBINATION PROTEIN 2"/>
    <property type="match status" value="1"/>
</dbReference>
<reference evidence="8 9" key="1">
    <citation type="submission" date="2013-08" db="EMBL/GenBank/DDBJ databases">
        <authorList>
            <person name="Stouthamer R."/>
            <person name="Nunney L."/>
        </authorList>
    </citation>
    <scope>NUCLEOTIDE SEQUENCE [LARGE SCALE GENOMIC DNA]</scope>
    <source>
        <strain evidence="9">ann-1</strain>
    </source>
</reference>
<feature type="transmembrane region" description="Helical" evidence="6">
    <location>
        <begin position="42"/>
        <end position="65"/>
    </location>
</feature>
<dbReference type="InterPro" id="IPR004477">
    <property type="entry name" value="ComEC_N"/>
</dbReference>
<keyword evidence="5 6" id="KW-0472">Membrane</keyword>
<dbReference type="SUPFAM" id="SSF56281">
    <property type="entry name" value="Metallo-hydrolase/oxidoreductase"/>
    <property type="match status" value="1"/>
</dbReference>
<dbReference type="Pfam" id="PF03772">
    <property type="entry name" value="Competence"/>
    <property type="match status" value="1"/>
</dbReference>
<evidence type="ECO:0000313" key="8">
    <source>
        <dbReference type="EMBL" id="AIC09488.1"/>
    </source>
</evidence>
<dbReference type="Pfam" id="PF00753">
    <property type="entry name" value="Lactamase_B"/>
    <property type="match status" value="1"/>
</dbReference>
<feature type="transmembrane region" description="Helical" evidence="6">
    <location>
        <begin position="323"/>
        <end position="341"/>
    </location>
</feature>
<dbReference type="Pfam" id="PF13567">
    <property type="entry name" value="DUF4131"/>
    <property type="match status" value="1"/>
</dbReference>
<dbReference type="AlphaFoldDB" id="A0A060H1T7"/>
<name>A0A060H1T7_XYLFS</name>
<dbReference type="PANTHER" id="PTHR30619">
    <property type="entry name" value="DNA INTERNALIZATION/COMPETENCE PROTEIN COMEC/REC2"/>
    <property type="match status" value="1"/>
</dbReference>
<evidence type="ECO:0000256" key="3">
    <source>
        <dbReference type="ARBA" id="ARBA00022692"/>
    </source>
</evidence>
<evidence type="ECO:0000256" key="6">
    <source>
        <dbReference type="SAM" id="Phobius"/>
    </source>
</evidence>
<evidence type="ECO:0000256" key="1">
    <source>
        <dbReference type="ARBA" id="ARBA00004651"/>
    </source>
</evidence>
<comment type="subcellular location">
    <subcellularLocation>
        <location evidence="1">Cell membrane</location>
        <topology evidence="1">Multi-pass membrane protein</topology>
    </subcellularLocation>
</comment>
<feature type="transmembrane region" description="Helical" evidence="6">
    <location>
        <begin position="376"/>
        <end position="406"/>
    </location>
</feature>
<feature type="transmembrane region" description="Helical" evidence="6">
    <location>
        <begin position="287"/>
        <end position="311"/>
    </location>
</feature>
<feature type="transmembrane region" description="Helical" evidence="6">
    <location>
        <begin position="450"/>
        <end position="474"/>
    </location>
</feature>
<dbReference type="EMBL" id="CP006696">
    <property type="protein sequence ID" value="AIC09488.1"/>
    <property type="molecule type" value="Genomic_DNA"/>
</dbReference>
<feature type="domain" description="Metallo-beta-lactamase" evidence="7">
    <location>
        <begin position="568"/>
        <end position="753"/>
    </location>
</feature>
<dbReference type="Proteomes" id="UP000027215">
    <property type="component" value="Chromosome"/>
</dbReference>
<dbReference type="PATRIC" id="fig|155920.8.peg.695"/>
<dbReference type="KEGG" id="xfs:D934_02870"/>
<dbReference type="GO" id="GO:0005886">
    <property type="term" value="C:plasma membrane"/>
    <property type="evidence" value="ECO:0007669"/>
    <property type="project" value="UniProtKB-SubCell"/>
</dbReference>
<evidence type="ECO:0000256" key="2">
    <source>
        <dbReference type="ARBA" id="ARBA00022475"/>
    </source>
</evidence>
<dbReference type="InterPro" id="IPR004797">
    <property type="entry name" value="Competence_ComEC/Rec2"/>
</dbReference>
<evidence type="ECO:0000256" key="5">
    <source>
        <dbReference type="ARBA" id="ARBA00023136"/>
    </source>
</evidence>
<dbReference type="Gene3D" id="3.60.15.10">
    <property type="entry name" value="Ribonuclease Z/Hydroxyacylglutathione hydrolase-like"/>
    <property type="match status" value="1"/>
</dbReference>
<keyword evidence="2" id="KW-1003">Cell membrane</keyword>
<dbReference type="InterPro" id="IPR052159">
    <property type="entry name" value="Competence_DNA_uptake"/>
</dbReference>
<keyword evidence="4 6" id="KW-1133">Transmembrane helix</keyword>
<dbReference type="InterPro" id="IPR036866">
    <property type="entry name" value="RibonucZ/Hydroxyglut_hydro"/>
</dbReference>
<protein>
    <submittedName>
        <fullName evidence="8">Transporter</fullName>
    </submittedName>
</protein>
<accession>A0A060H1T7</accession>
<feature type="transmembrane region" description="Helical" evidence="6">
    <location>
        <begin position="71"/>
        <end position="88"/>
    </location>
</feature>
<dbReference type="CDD" id="cd07731">
    <property type="entry name" value="ComA-like_MBL-fold"/>
    <property type="match status" value="1"/>
</dbReference>
<dbReference type="InterPro" id="IPR025405">
    <property type="entry name" value="DUF4131"/>
</dbReference>
<evidence type="ECO:0000259" key="7">
    <source>
        <dbReference type="SMART" id="SM00849"/>
    </source>
</evidence>
<evidence type="ECO:0000256" key="4">
    <source>
        <dbReference type="ARBA" id="ARBA00022989"/>
    </source>
</evidence>
<feature type="transmembrane region" description="Helical" evidence="6">
    <location>
        <begin position="418"/>
        <end position="438"/>
    </location>
</feature>
<keyword evidence="3 6" id="KW-0812">Transmembrane</keyword>
<evidence type="ECO:0000313" key="9">
    <source>
        <dbReference type="Proteomes" id="UP000027215"/>
    </source>
</evidence>
<dbReference type="InterPro" id="IPR001279">
    <property type="entry name" value="Metallo-B-lactamas"/>
</dbReference>
<sequence>MILAAVDAGDDMDDMKPEQRHMLQRCWVDVLSVIRHAACLRYLALPALLPSAVALLLGCLAAITLPRLPPVWVLWIFLFAGVMLAVVVRRVAWCGVVLFGFANCCLHGQFGLRHQLSFALEGRDLVLRGRIVSLPVPETRRTRFLLRVDTDQDQEPALRGRLLQLSWYDENKAVAPGPRSALHAGSVWQLHVRLRAPHSLLNPGGFDSERYALAQGIVATGYVRTPTMARELAAATGINAWRERMSARIADAVLLEASVYLRALALGDTRGLSQQDWEVLRATGLTHLIAISGFHVGMVAGACALLVSLLWRVFPHLAWRWPRPLAMALIAVPAAAGYTVLAGASLPTVRTALMIGIVALARLTRRRAMPGHVLGLALLVVLVWDPLAILSAGFWLSFAGVAWLMWCMQDGHAAPWRGFLSAQGVATLGLLPFTVALFGQVSFVGPLANLIAIPLWTFVVVPLVLLGTALEALVPGWGSPMWRLGGNCFQWSWQLFEYLAQTDFALWWLPESDGVALGLALLGAFWLLLPRGTPGKWLALLLWLPLLWPERERPRPGEFEMQMLDVGQGLSIVVRTSGHTLLYDAGPAVNDGFDAGERVVVPALRASGIRRLDALVASHADSDHVGGLPAVLKAYPVDISYAPPDAPLDVERRCSAGDSWLWDGVQFRFLHPAPHSRYLGNESSCVLRIDTRWGSALLTGDIGKVVERGLLSQDRESVRADVVVVPHHGSAGSSSLGFVRAVNARLALVSSGDGNRFGHPRCSVVESWSETADVLLTAHSGAVRIWVGQQGLQLRERRVWRRRFWDAVERRRSAAILSATEDVSKERRRNETCWNW</sequence>
<organism evidence="8 9">
    <name type="scientific">Xylella fastidiosa subsp. sandyi Ann-1</name>
    <dbReference type="NCBI Taxonomy" id="155920"/>
    <lineage>
        <taxon>Bacteria</taxon>
        <taxon>Pseudomonadati</taxon>
        <taxon>Pseudomonadota</taxon>
        <taxon>Gammaproteobacteria</taxon>
        <taxon>Lysobacterales</taxon>
        <taxon>Lysobacteraceae</taxon>
        <taxon>Xylella</taxon>
    </lineage>
</organism>
<dbReference type="NCBIfam" id="TIGR00361">
    <property type="entry name" value="ComEC_Rec2"/>
    <property type="match status" value="1"/>
</dbReference>
<dbReference type="GO" id="GO:0030420">
    <property type="term" value="P:establishment of competence for transformation"/>
    <property type="evidence" value="ECO:0007669"/>
    <property type="project" value="InterPro"/>
</dbReference>
<dbReference type="SMART" id="SM00849">
    <property type="entry name" value="Lactamase_B"/>
    <property type="match status" value="1"/>
</dbReference>
<gene>
    <name evidence="8" type="ORF">D934_02870</name>
</gene>
<dbReference type="NCBIfam" id="TIGR00360">
    <property type="entry name" value="ComEC_N-term"/>
    <property type="match status" value="1"/>
</dbReference>
<dbReference type="HOGENOM" id="CLU_010363_3_0_6"/>